<sequence length="430" mass="46356">MSDNTTILSRRNVLRATGAATVGMLAGCNGGDGDGDGEDELEIVHWWTAGGEKDAIDALIEGFKEEHPDVPVSNNPAPGGAGSALDTEIQSRVLNENPPSTFQIWPGKAMDTYTESDVLADIGDSVWDSEMEDAYLDGVKELSKDDDGNYVAVPLNIHRLNNLFYNVEVLESADIDPSGLSSPTDVLDAMETIASDTDATPMAHQTQAPWSTIQLWENVLIGMEGVDTYLDVLDGNVSANETAVRDALQMVADYSEYFNEDAGSVAWDQANTAVIQGNAAFLHQGDWAAGQYKSAEDFEFESDWNYVPFPGTAEVYHVVTDSFVMPEPNPSPDATEQWLSYCGSVAGQEAFNPIKGSIPPRTDVPDDEFGPFLTAQREDFNNSTAQPPSIAHGTGVTPEVKSNVEGVFSTFNGDWNIGPAYNGLTDAFDV</sequence>
<keyword evidence="3" id="KW-0813">Transport</keyword>
<evidence type="ECO:0000256" key="4">
    <source>
        <dbReference type="ARBA" id="ARBA00022729"/>
    </source>
</evidence>
<protein>
    <submittedName>
        <fullName evidence="5">ABC-type sugar transport system, periplasmic component</fullName>
    </submittedName>
</protein>
<dbReference type="EMBL" id="CP064791">
    <property type="protein sequence ID" value="QSG16243.1"/>
    <property type="molecule type" value="Genomic_DNA"/>
</dbReference>
<dbReference type="PANTHER" id="PTHR43649">
    <property type="entry name" value="ARABINOSE-BINDING PROTEIN-RELATED"/>
    <property type="match status" value="1"/>
</dbReference>
<dbReference type="AlphaFoldDB" id="A0A897NZV6"/>
<evidence type="ECO:0000256" key="3">
    <source>
        <dbReference type="ARBA" id="ARBA00022448"/>
    </source>
</evidence>
<dbReference type="InterPro" id="IPR050490">
    <property type="entry name" value="Bact_solute-bd_prot1"/>
</dbReference>
<reference evidence="5 6" key="1">
    <citation type="submission" date="2020-11" db="EMBL/GenBank/DDBJ databases">
        <title>Carbohydrate-dependent, anaerobic sulfur respiration: A novel catabolism in halophilic archaea.</title>
        <authorList>
            <person name="Sorokin D.Y."/>
            <person name="Messina E."/>
            <person name="Smedile F."/>
            <person name="La Cono V."/>
            <person name="Hallsworth J.E."/>
            <person name="Yakimov M.M."/>
        </authorList>
    </citation>
    <scope>NUCLEOTIDE SEQUENCE [LARGE SCALE GENOMIC DNA]</scope>
    <source>
        <strain evidence="5 6">HSR-Est</strain>
    </source>
</reference>
<evidence type="ECO:0000313" key="6">
    <source>
        <dbReference type="Proteomes" id="UP000663292"/>
    </source>
</evidence>
<dbReference type="Proteomes" id="UP000663292">
    <property type="component" value="Chromosome"/>
</dbReference>
<keyword evidence="5" id="KW-0762">Sugar transport</keyword>
<organism evidence="5 6">
    <name type="scientific">Halapricum desulfuricans</name>
    <dbReference type="NCBI Taxonomy" id="2841257"/>
    <lineage>
        <taxon>Archaea</taxon>
        <taxon>Methanobacteriati</taxon>
        <taxon>Methanobacteriota</taxon>
        <taxon>Stenosarchaea group</taxon>
        <taxon>Halobacteria</taxon>
        <taxon>Halobacteriales</taxon>
        <taxon>Haloarculaceae</taxon>
        <taxon>Halapricum</taxon>
    </lineage>
</organism>
<dbReference type="RefSeq" id="WP_229121506.1">
    <property type="nucleotide sequence ID" value="NZ_CP064791.1"/>
</dbReference>
<evidence type="ECO:0000256" key="2">
    <source>
        <dbReference type="ARBA" id="ARBA00008520"/>
    </source>
</evidence>
<dbReference type="SUPFAM" id="SSF53850">
    <property type="entry name" value="Periplasmic binding protein-like II"/>
    <property type="match status" value="1"/>
</dbReference>
<dbReference type="PANTHER" id="PTHR43649:SF28">
    <property type="entry name" value="BINDING PROTEIN COMPONENT OF ABC SUGAR TRANSPORTER-RELATED"/>
    <property type="match status" value="1"/>
</dbReference>
<keyword evidence="4" id="KW-0732">Signal</keyword>
<comment type="subcellular location">
    <subcellularLocation>
        <location evidence="1">Cell envelope</location>
    </subcellularLocation>
</comment>
<accession>A0A897NZV6</accession>
<gene>
    <name evidence="5" type="primary">ugpB4</name>
    <name evidence="5" type="ORF">HSEST_2734</name>
</gene>
<evidence type="ECO:0000256" key="1">
    <source>
        <dbReference type="ARBA" id="ARBA00004196"/>
    </source>
</evidence>
<keyword evidence="6" id="KW-1185">Reference proteome</keyword>
<name>A0A897NZV6_9EURY</name>
<evidence type="ECO:0000313" key="5">
    <source>
        <dbReference type="EMBL" id="QSG16243.1"/>
    </source>
</evidence>
<comment type="similarity">
    <text evidence="2">Belongs to the bacterial solute-binding protein 1 family.</text>
</comment>
<dbReference type="Gene3D" id="3.40.190.10">
    <property type="entry name" value="Periplasmic binding protein-like II"/>
    <property type="match status" value="2"/>
</dbReference>
<dbReference type="Pfam" id="PF13416">
    <property type="entry name" value="SBP_bac_8"/>
    <property type="match status" value="1"/>
</dbReference>
<proteinExistence type="inferred from homology"/>
<dbReference type="InterPro" id="IPR006059">
    <property type="entry name" value="SBP"/>
</dbReference>
<dbReference type="GeneID" id="68859366"/>